<evidence type="ECO:0000256" key="2">
    <source>
        <dbReference type="ARBA" id="ARBA00023125"/>
    </source>
</evidence>
<dbReference type="InterPro" id="IPR036271">
    <property type="entry name" value="Tet_transcr_reg_TetR-rel_C_sf"/>
</dbReference>
<dbReference type="Proteomes" id="UP001320148">
    <property type="component" value="Chromosome"/>
</dbReference>
<dbReference type="InterPro" id="IPR001647">
    <property type="entry name" value="HTH_TetR"/>
</dbReference>
<accession>A0ABM7PGN5</accession>
<keyword evidence="2 4" id="KW-0238">DNA-binding</keyword>
<sequence length="187" mass="20713">MNDTRTKILDVAEALIQQVGLNAMSYKHISDEVGIQKPSIHHHFPKKENLVNELLMRCHVTYGDKYQKIVGDDVPAPEKLRSLAGVYGEGLKKGKLCLVGTISSDLGTLQSDSRNILENTIRKTVKTFAVAFEQGRKEETLVYSGSPEEAAYAFFSFLLGAQITARAYGGADRFRGAAEAMISSWEW</sequence>
<evidence type="ECO:0000313" key="7">
    <source>
        <dbReference type="Proteomes" id="UP001320148"/>
    </source>
</evidence>
<dbReference type="PROSITE" id="PS50977">
    <property type="entry name" value="HTH_TETR_2"/>
    <property type="match status" value="1"/>
</dbReference>
<dbReference type="PANTHER" id="PTHR47506">
    <property type="entry name" value="TRANSCRIPTIONAL REGULATORY PROTEIN"/>
    <property type="match status" value="1"/>
</dbReference>
<dbReference type="PRINTS" id="PR00455">
    <property type="entry name" value="HTHTETR"/>
</dbReference>
<dbReference type="SUPFAM" id="SSF46689">
    <property type="entry name" value="Homeodomain-like"/>
    <property type="match status" value="1"/>
</dbReference>
<dbReference type="PANTHER" id="PTHR47506:SF7">
    <property type="entry name" value="TRANSCRIPTIONAL REGULATORY PROTEIN"/>
    <property type="match status" value="1"/>
</dbReference>
<dbReference type="EMBL" id="AP024488">
    <property type="protein sequence ID" value="BCS96355.1"/>
    <property type="molecule type" value="Genomic_DNA"/>
</dbReference>
<evidence type="ECO:0000256" key="4">
    <source>
        <dbReference type="PROSITE-ProRule" id="PRU00335"/>
    </source>
</evidence>
<evidence type="ECO:0000259" key="5">
    <source>
        <dbReference type="PROSITE" id="PS50977"/>
    </source>
</evidence>
<dbReference type="RefSeq" id="WP_236892676.1">
    <property type="nucleotide sequence ID" value="NZ_AP024488.1"/>
</dbReference>
<reference evidence="6 7" key="1">
    <citation type="submission" date="2021-02" db="EMBL/GenBank/DDBJ databases">
        <title>Complete genome of Desulfoluna sp. strain ASN36.</title>
        <authorList>
            <person name="Takahashi A."/>
            <person name="Kojima H."/>
            <person name="Fukui M."/>
        </authorList>
    </citation>
    <scope>NUCLEOTIDE SEQUENCE [LARGE SCALE GENOMIC DNA]</scope>
    <source>
        <strain evidence="6 7">ASN36</strain>
    </source>
</reference>
<dbReference type="Gene3D" id="1.10.357.10">
    <property type="entry name" value="Tetracycline Repressor, domain 2"/>
    <property type="match status" value="1"/>
</dbReference>
<dbReference type="Pfam" id="PF00440">
    <property type="entry name" value="TetR_N"/>
    <property type="match status" value="1"/>
</dbReference>
<evidence type="ECO:0000256" key="1">
    <source>
        <dbReference type="ARBA" id="ARBA00023015"/>
    </source>
</evidence>
<evidence type="ECO:0000313" key="6">
    <source>
        <dbReference type="EMBL" id="BCS96355.1"/>
    </source>
</evidence>
<feature type="domain" description="HTH tetR-type" evidence="5">
    <location>
        <begin position="2"/>
        <end position="62"/>
    </location>
</feature>
<keyword evidence="7" id="KW-1185">Reference proteome</keyword>
<gene>
    <name evidence="6" type="ORF">DSLASN_19870</name>
</gene>
<name>A0ABM7PGN5_9BACT</name>
<keyword evidence="3" id="KW-0804">Transcription</keyword>
<dbReference type="InterPro" id="IPR009057">
    <property type="entry name" value="Homeodomain-like_sf"/>
</dbReference>
<organism evidence="6 7">
    <name type="scientific">Desulfoluna limicola</name>
    <dbReference type="NCBI Taxonomy" id="2810562"/>
    <lineage>
        <taxon>Bacteria</taxon>
        <taxon>Pseudomonadati</taxon>
        <taxon>Thermodesulfobacteriota</taxon>
        <taxon>Desulfobacteria</taxon>
        <taxon>Desulfobacterales</taxon>
        <taxon>Desulfolunaceae</taxon>
        <taxon>Desulfoluna</taxon>
    </lineage>
</organism>
<proteinExistence type="predicted"/>
<evidence type="ECO:0000256" key="3">
    <source>
        <dbReference type="ARBA" id="ARBA00023163"/>
    </source>
</evidence>
<protein>
    <submittedName>
        <fullName evidence="6">TetR family transcriptional regulator</fullName>
    </submittedName>
</protein>
<dbReference type="SUPFAM" id="SSF48498">
    <property type="entry name" value="Tetracyclin repressor-like, C-terminal domain"/>
    <property type="match status" value="1"/>
</dbReference>
<keyword evidence="1" id="KW-0805">Transcription regulation</keyword>
<feature type="DNA-binding region" description="H-T-H motif" evidence="4">
    <location>
        <begin position="25"/>
        <end position="44"/>
    </location>
</feature>